<dbReference type="GO" id="GO:0000176">
    <property type="term" value="C:nuclear exosome (RNase complex)"/>
    <property type="evidence" value="ECO:0007669"/>
    <property type="project" value="UniProtKB-ARBA"/>
</dbReference>
<dbReference type="GO" id="GO:0071034">
    <property type="term" value="P:CUT catabolic process"/>
    <property type="evidence" value="ECO:0007669"/>
    <property type="project" value="TreeGrafter"/>
</dbReference>
<dbReference type="GO" id="GO:0000177">
    <property type="term" value="C:cytoplasmic exosome (RNase complex)"/>
    <property type="evidence" value="ECO:0007669"/>
    <property type="project" value="TreeGrafter"/>
</dbReference>
<accession>A0A395J461</accession>
<gene>
    <name evidence="8" type="ORF">DID88_000987</name>
</gene>
<dbReference type="PANTHER" id="PTHR21321">
    <property type="entry name" value="PNAS-3 RELATED"/>
    <property type="match status" value="1"/>
</dbReference>
<comment type="caution">
    <text evidence="8">The sequence shown here is derived from an EMBL/GenBank/DDBJ whole genome shotgun (WGS) entry which is preliminary data.</text>
</comment>
<dbReference type="Gene3D" id="2.40.50.100">
    <property type="match status" value="1"/>
</dbReference>
<dbReference type="EMBL" id="QKRW01000010">
    <property type="protein sequence ID" value="RAL65419.1"/>
    <property type="molecule type" value="Genomic_DNA"/>
</dbReference>
<evidence type="ECO:0000256" key="1">
    <source>
        <dbReference type="ARBA" id="ARBA00004123"/>
    </source>
</evidence>
<dbReference type="SUPFAM" id="SSF110324">
    <property type="entry name" value="Ribosomal L27 protein-like"/>
    <property type="match status" value="1"/>
</dbReference>
<dbReference type="OrthoDB" id="1650at2759"/>
<dbReference type="GO" id="GO:0071028">
    <property type="term" value="P:nuclear mRNA surveillance"/>
    <property type="evidence" value="ECO:0007669"/>
    <property type="project" value="UniProtKB-ARBA"/>
</dbReference>
<evidence type="ECO:0000313" key="9">
    <source>
        <dbReference type="Proteomes" id="UP000249056"/>
    </source>
</evidence>
<evidence type="ECO:0000256" key="3">
    <source>
        <dbReference type="ARBA" id="ARBA00022552"/>
    </source>
</evidence>
<evidence type="ECO:0000313" key="8">
    <source>
        <dbReference type="EMBL" id="RAL65419.1"/>
    </source>
</evidence>
<keyword evidence="6" id="KW-0539">Nucleus</keyword>
<dbReference type="GO" id="GO:0000467">
    <property type="term" value="P:exonucleolytic trimming to generate mature 3'-end of 5.8S rRNA from tricistronic rRNA transcript (SSU-rRNA, 5.8S rRNA, LSU-rRNA)"/>
    <property type="evidence" value="ECO:0007669"/>
    <property type="project" value="TreeGrafter"/>
</dbReference>
<organism evidence="8 9">
    <name type="scientific">Monilinia fructigena</name>
    <dbReference type="NCBI Taxonomy" id="38457"/>
    <lineage>
        <taxon>Eukaryota</taxon>
        <taxon>Fungi</taxon>
        <taxon>Dikarya</taxon>
        <taxon>Ascomycota</taxon>
        <taxon>Pezizomycotina</taxon>
        <taxon>Leotiomycetes</taxon>
        <taxon>Helotiales</taxon>
        <taxon>Sclerotiniaceae</taxon>
        <taxon>Monilinia</taxon>
    </lineage>
</organism>
<dbReference type="Pfam" id="PF21266">
    <property type="entry name" value="S1_RRP4"/>
    <property type="match status" value="1"/>
</dbReference>
<name>A0A395J461_9HELO</name>
<evidence type="ECO:0000256" key="4">
    <source>
        <dbReference type="ARBA" id="ARBA00022835"/>
    </source>
</evidence>
<dbReference type="InterPro" id="IPR036612">
    <property type="entry name" value="KH_dom_type_1_sf"/>
</dbReference>
<dbReference type="SUPFAM" id="SSF54791">
    <property type="entry name" value="Eukaryotic type KH-domain (KH-domain type I)"/>
    <property type="match status" value="1"/>
</dbReference>
<keyword evidence="5" id="KW-0694">RNA-binding</keyword>
<evidence type="ECO:0000256" key="5">
    <source>
        <dbReference type="ARBA" id="ARBA00022884"/>
    </source>
</evidence>
<dbReference type="FunFam" id="2.40.50.100:FF:000050">
    <property type="entry name" value="Exosome complex component rrp4 protein"/>
    <property type="match status" value="1"/>
</dbReference>
<dbReference type="AlphaFoldDB" id="A0A395J461"/>
<dbReference type="SMART" id="SM00316">
    <property type="entry name" value="S1"/>
    <property type="match status" value="1"/>
</dbReference>
<comment type="subcellular location">
    <subcellularLocation>
        <location evidence="1">Nucleus</location>
    </subcellularLocation>
</comment>
<dbReference type="GO" id="GO:0003723">
    <property type="term" value="F:RNA binding"/>
    <property type="evidence" value="ECO:0007669"/>
    <property type="project" value="UniProtKB-KW"/>
</dbReference>
<dbReference type="InterPro" id="IPR003029">
    <property type="entry name" value="S1_domain"/>
</dbReference>
<proteinExistence type="inferred from homology"/>
<dbReference type="Proteomes" id="UP000249056">
    <property type="component" value="Unassembled WGS sequence"/>
</dbReference>
<dbReference type="PANTHER" id="PTHR21321:SF4">
    <property type="entry name" value="EXOSOME COMPLEX COMPONENT RRP4"/>
    <property type="match status" value="1"/>
</dbReference>
<dbReference type="FunFam" id="2.40.50.140:FF:000038">
    <property type="entry name" value="Exosome complex component RRP4"/>
    <property type="match status" value="1"/>
</dbReference>
<feature type="domain" description="S1 motif" evidence="7">
    <location>
        <begin position="103"/>
        <end position="183"/>
    </location>
</feature>
<keyword evidence="9" id="KW-1185">Reference proteome</keyword>
<evidence type="ECO:0000256" key="2">
    <source>
        <dbReference type="ARBA" id="ARBA00009155"/>
    </source>
</evidence>
<keyword evidence="4" id="KW-0271">Exosome</keyword>
<dbReference type="GO" id="GO:0034475">
    <property type="term" value="P:U4 snRNA 3'-end processing"/>
    <property type="evidence" value="ECO:0007669"/>
    <property type="project" value="TreeGrafter"/>
</dbReference>
<dbReference type="SUPFAM" id="SSF50249">
    <property type="entry name" value="Nucleic acid-binding proteins"/>
    <property type="match status" value="1"/>
</dbReference>
<dbReference type="InterPro" id="IPR048565">
    <property type="entry name" value="S1_RRP4"/>
</dbReference>
<dbReference type="InterPro" id="IPR025721">
    <property type="entry name" value="Exosome_cplx_N_dom"/>
</dbReference>
<comment type="similarity">
    <text evidence="2">Belongs to the RRP4 family.</text>
</comment>
<dbReference type="GO" id="GO:0071035">
    <property type="term" value="P:nuclear polyadenylation-dependent rRNA catabolic process"/>
    <property type="evidence" value="ECO:0007669"/>
    <property type="project" value="TreeGrafter"/>
</dbReference>
<dbReference type="GO" id="GO:0071038">
    <property type="term" value="P:TRAMP-dependent tRNA surveillance pathway"/>
    <property type="evidence" value="ECO:0007669"/>
    <property type="project" value="TreeGrafter"/>
</dbReference>
<dbReference type="Gene3D" id="2.40.50.140">
    <property type="entry name" value="Nucleic acid-binding proteins"/>
    <property type="match status" value="1"/>
</dbReference>
<dbReference type="InterPro" id="IPR026699">
    <property type="entry name" value="Exosome_RNA_bind1/RRP40/RRP4"/>
</dbReference>
<evidence type="ECO:0000259" key="7">
    <source>
        <dbReference type="SMART" id="SM00316"/>
    </source>
</evidence>
<keyword evidence="3" id="KW-0698">rRNA processing</keyword>
<protein>
    <recommendedName>
        <fullName evidence="7">S1 motif domain-containing protein</fullName>
    </recommendedName>
</protein>
<evidence type="ECO:0000256" key="6">
    <source>
        <dbReference type="ARBA" id="ARBA00023242"/>
    </source>
</evidence>
<dbReference type="InterPro" id="IPR012340">
    <property type="entry name" value="NA-bd_OB-fold"/>
</dbReference>
<dbReference type="CDD" id="cd05789">
    <property type="entry name" value="S1_Rrp4"/>
    <property type="match status" value="1"/>
</dbReference>
<sequence>MAITIIAPTASAVPYHTEDVSDNSDDGGVDLEGDLDMRPAKRAKHQDIVTPGEIITDDPQWMRGHGTFVAPGSTEIIGTVAGTVQKTNKLLSVRPLRARYTPEIGDLVVGRIIEVQSKRWRVDIGAPVLANLPLSAINLPGGIQRKRTETDELQIRTFFSEGDLLVAEVQQLYSDGSASLHTRSLKYGKLRNGVFMAVSGTGGGGGVVRARRQVWTIDTVHNGGKEGETSITRIEESVSSSAYSSQNDEITPDTRREIARIKGVIQLLVEEGLRVDEEMVMRGYEAAVEVDDEDEGESNAYIGGEIGKRVLGLLSGT</sequence>
<dbReference type="GO" id="GO:0071051">
    <property type="term" value="P:poly(A)-dependent snoRNA 3'-end processing"/>
    <property type="evidence" value="ECO:0007669"/>
    <property type="project" value="TreeGrafter"/>
</dbReference>
<reference evidence="8 9" key="1">
    <citation type="submission" date="2018-06" db="EMBL/GenBank/DDBJ databases">
        <title>Genome Sequence of the Brown Rot Fungal Pathogen Monilinia fructigena.</title>
        <authorList>
            <person name="Landi L."/>
            <person name="De Miccolis Angelini R.M."/>
            <person name="Pollastro S."/>
            <person name="Abate D."/>
            <person name="Faretra F."/>
            <person name="Romanazzi G."/>
        </authorList>
    </citation>
    <scope>NUCLEOTIDE SEQUENCE [LARGE SCALE GENOMIC DNA]</scope>
    <source>
        <strain evidence="8 9">Mfrg269</strain>
    </source>
</reference>
<dbReference type="Pfam" id="PF14382">
    <property type="entry name" value="ECR1_N"/>
    <property type="match status" value="1"/>
</dbReference>